<evidence type="ECO:0000313" key="2">
    <source>
        <dbReference type="Proteomes" id="UP000004295"/>
    </source>
</evidence>
<dbReference type="STRING" id="553175.POREN0001_1842"/>
<proteinExistence type="predicted"/>
<dbReference type="Proteomes" id="UP000004295">
    <property type="component" value="Unassembled WGS sequence"/>
</dbReference>
<reference evidence="1 2" key="1">
    <citation type="submission" date="2009-04" db="EMBL/GenBank/DDBJ databases">
        <authorList>
            <person name="Sebastian Y."/>
            <person name="Madupu R."/>
            <person name="Durkin A.S."/>
            <person name="Torralba M."/>
            <person name="Methe B."/>
            <person name="Sutton G.G."/>
            <person name="Strausberg R.L."/>
            <person name="Nelson K.E."/>
        </authorList>
    </citation>
    <scope>NUCLEOTIDE SEQUENCE [LARGE SCALE GENOMIC DNA]</scope>
    <source>
        <strain evidence="2">ATCC 35406 / BCRC 14492 / JCM 8526 / NCTC 13058 / HG 370</strain>
    </source>
</reference>
<comment type="caution">
    <text evidence="1">The sequence shown here is derived from an EMBL/GenBank/DDBJ whole genome shotgun (WGS) entry which is preliminary data.</text>
</comment>
<protein>
    <submittedName>
        <fullName evidence="1">Uncharacterized protein</fullName>
    </submittedName>
</protein>
<dbReference type="EMBL" id="ACNN01000026">
    <property type="protein sequence ID" value="EEN82296.1"/>
    <property type="molecule type" value="Genomic_DNA"/>
</dbReference>
<name>C3JBV6_POREA</name>
<accession>C3JBV6</accession>
<evidence type="ECO:0000313" key="1">
    <source>
        <dbReference type="EMBL" id="EEN82296.1"/>
    </source>
</evidence>
<gene>
    <name evidence="1" type="ORF">POREN0001_1842</name>
</gene>
<keyword evidence="2" id="KW-1185">Reference proteome</keyword>
<organism evidence="1 2">
    <name type="scientific">Porphyromonas endodontalis (strain ATCC 35406 / DSM 24491 / JCM 8526 / CCUG 16442 / BCRC 14492 / NCTC 13058 / HG 370)</name>
    <name type="common">Bacteroides endodontalis</name>
    <dbReference type="NCBI Taxonomy" id="553175"/>
    <lineage>
        <taxon>Bacteria</taxon>
        <taxon>Pseudomonadati</taxon>
        <taxon>Bacteroidota</taxon>
        <taxon>Bacteroidia</taxon>
        <taxon>Bacteroidales</taxon>
        <taxon>Porphyromonadaceae</taxon>
        <taxon>Porphyromonas</taxon>
    </lineage>
</organism>
<dbReference type="AlphaFoldDB" id="C3JBV6"/>
<sequence>MSLKDWLSTTFLETSTQQKLFHCGAAAYRTLSSDYIQQLRDRCLLLGFAVEELPDGTRFSFLWYPIRSGLRISYHNISLYVLFNKVARNEYIRMVGASRSKRLDPFYLRLQYDRAVEKPGYGISSKNIPCIEPLLTLLFEEREALMHLSESLDSLVVECAREEKIRTLFLGSIERVVESLLAPSEHPYHLQISAGQALLSFRLRRKKMLTLVLSPTSYMTQLQQLPGFLSRCNAQKSLSAMQSLVAQEYPEASLKTYGNKQVWTSTN</sequence>